<dbReference type="Proteomes" id="UP000326396">
    <property type="component" value="Linkage Group LG14"/>
</dbReference>
<organism evidence="1 2">
    <name type="scientific">Mikania micrantha</name>
    <name type="common">bitter vine</name>
    <dbReference type="NCBI Taxonomy" id="192012"/>
    <lineage>
        <taxon>Eukaryota</taxon>
        <taxon>Viridiplantae</taxon>
        <taxon>Streptophyta</taxon>
        <taxon>Embryophyta</taxon>
        <taxon>Tracheophyta</taxon>
        <taxon>Spermatophyta</taxon>
        <taxon>Magnoliopsida</taxon>
        <taxon>eudicotyledons</taxon>
        <taxon>Gunneridae</taxon>
        <taxon>Pentapetalae</taxon>
        <taxon>asterids</taxon>
        <taxon>campanulids</taxon>
        <taxon>Asterales</taxon>
        <taxon>Asteraceae</taxon>
        <taxon>Asteroideae</taxon>
        <taxon>Heliantheae alliance</taxon>
        <taxon>Eupatorieae</taxon>
        <taxon>Mikania</taxon>
    </lineage>
</organism>
<evidence type="ECO:0000313" key="1">
    <source>
        <dbReference type="EMBL" id="KAD5961974.1"/>
    </source>
</evidence>
<keyword evidence="2" id="KW-1185">Reference proteome</keyword>
<sequence length="156" mass="17812">MSLKLKCWIHKWTESKDEGSKHTSQKAQSENRRLASSLSIYYLRTRNNQYCQNSRQLNHPSSTLPENSSVVRLVTDGDFAVRLYVIRPAIEILPESGGTILLFSERGDQKRVWRFLMATMVMAVEVDEMSSEQRDGSDRVCSESGNRAKLGIEVEN</sequence>
<accession>A0A5N6P9N5</accession>
<reference evidence="1 2" key="1">
    <citation type="submission" date="2019-05" db="EMBL/GenBank/DDBJ databases">
        <title>Mikania micrantha, genome provides insights into the molecular mechanism of rapid growth.</title>
        <authorList>
            <person name="Liu B."/>
        </authorList>
    </citation>
    <scope>NUCLEOTIDE SEQUENCE [LARGE SCALE GENOMIC DNA]</scope>
    <source>
        <strain evidence="1">NLD-2019</strain>
        <tissue evidence="1">Leaf</tissue>
    </source>
</reference>
<protein>
    <submittedName>
        <fullName evidence="1">Uncharacterized protein</fullName>
    </submittedName>
</protein>
<dbReference type="EMBL" id="SZYD01000006">
    <property type="protein sequence ID" value="KAD5961974.1"/>
    <property type="molecule type" value="Genomic_DNA"/>
</dbReference>
<comment type="caution">
    <text evidence="1">The sequence shown here is derived from an EMBL/GenBank/DDBJ whole genome shotgun (WGS) entry which is preliminary data.</text>
</comment>
<dbReference type="AlphaFoldDB" id="A0A5N6P9N5"/>
<gene>
    <name evidence="1" type="ORF">E3N88_13447</name>
</gene>
<evidence type="ECO:0000313" key="2">
    <source>
        <dbReference type="Proteomes" id="UP000326396"/>
    </source>
</evidence>
<name>A0A5N6P9N5_9ASTR</name>
<proteinExistence type="predicted"/>